<sequence>MPLTHLVCCDEYGAHLIPQGDRKWELKGSKHVESMFPKDKRQYTGNLAVDATGNVVAIHMILAGKTDRSLPSQETRELFPRFVFHKTSNHWCDHDTKVGFVVRIYTVLKEKEASRRRISVADVTSFLCVLLLDCWPVNLTAKF</sequence>
<dbReference type="OrthoDB" id="3341102at2759"/>
<keyword evidence="2" id="KW-1185">Reference proteome</keyword>
<accession>A0A1Y2CU65</accession>
<dbReference type="AlphaFoldDB" id="A0A1Y2CU65"/>
<comment type="caution">
    <text evidence="1">The sequence shown here is derived from an EMBL/GenBank/DDBJ whole genome shotgun (WGS) entry which is preliminary data.</text>
</comment>
<proteinExistence type="predicted"/>
<dbReference type="Proteomes" id="UP000193642">
    <property type="component" value="Unassembled WGS sequence"/>
</dbReference>
<reference evidence="1 2" key="1">
    <citation type="submission" date="2016-07" db="EMBL/GenBank/DDBJ databases">
        <title>Pervasive Adenine N6-methylation of Active Genes in Fungi.</title>
        <authorList>
            <consortium name="DOE Joint Genome Institute"/>
            <person name="Mondo S.J."/>
            <person name="Dannebaum R.O."/>
            <person name="Kuo R.C."/>
            <person name="Labutti K."/>
            <person name="Haridas S."/>
            <person name="Kuo A."/>
            <person name="Salamov A."/>
            <person name="Ahrendt S.R."/>
            <person name="Lipzen A."/>
            <person name="Sullivan W."/>
            <person name="Andreopoulos W.B."/>
            <person name="Clum A."/>
            <person name="Lindquist E."/>
            <person name="Daum C."/>
            <person name="Ramamoorthy G.K."/>
            <person name="Gryganskyi A."/>
            <person name="Culley D."/>
            <person name="Magnuson J.K."/>
            <person name="James T.Y."/>
            <person name="O'Malley M.A."/>
            <person name="Stajich J.E."/>
            <person name="Spatafora J.W."/>
            <person name="Visel A."/>
            <person name="Grigoriev I.V."/>
        </authorList>
    </citation>
    <scope>NUCLEOTIDE SEQUENCE [LARGE SCALE GENOMIC DNA]</scope>
    <source>
        <strain evidence="1 2">JEL800</strain>
    </source>
</reference>
<gene>
    <name evidence="1" type="ORF">BCR33DRAFT_656664</name>
</gene>
<evidence type="ECO:0000313" key="2">
    <source>
        <dbReference type="Proteomes" id="UP000193642"/>
    </source>
</evidence>
<organism evidence="1 2">
    <name type="scientific">Rhizoclosmatium globosum</name>
    <dbReference type="NCBI Taxonomy" id="329046"/>
    <lineage>
        <taxon>Eukaryota</taxon>
        <taxon>Fungi</taxon>
        <taxon>Fungi incertae sedis</taxon>
        <taxon>Chytridiomycota</taxon>
        <taxon>Chytridiomycota incertae sedis</taxon>
        <taxon>Chytridiomycetes</taxon>
        <taxon>Chytridiales</taxon>
        <taxon>Chytriomycetaceae</taxon>
        <taxon>Rhizoclosmatium</taxon>
    </lineage>
</organism>
<dbReference type="EMBL" id="MCGO01000007">
    <property type="protein sequence ID" value="ORY50571.1"/>
    <property type="molecule type" value="Genomic_DNA"/>
</dbReference>
<name>A0A1Y2CU65_9FUNG</name>
<protein>
    <submittedName>
        <fullName evidence="1">Uncharacterized protein</fullName>
    </submittedName>
</protein>
<evidence type="ECO:0000313" key="1">
    <source>
        <dbReference type="EMBL" id="ORY50571.1"/>
    </source>
</evidence>